<dbReference type="SUPFAM" id="SSF53254">
    <property type="entry name" value="Phosphoglycerate mutase-like"/>
    <property type="match status" value="1"/>
</dbReference>
<reference evidence="1 2" key="1">
    <citation type="submission" date="2020-05" db="EMBL/GenBank/DDBJ databases">
        <title>Azospirillum oleiclasticum sp. nov, a nitrogen-fixing and heavy crude oil-emulsifying bacterium isolated from the crude oil of Yumen Oilfield.</title>
        <authorList>
            <person name="Wu D."/>
            <person name="Cai M."/>
            <person name="Zhang X."/>
        </authorList>
    </citation>
    <scope>NUCLEOTIDE SEQUENCE [LARGE SCALE GENOMIC DNA]</scope>
    <source>
        <strain evidence="1 2">ROY-1-1-2</strain>
    </source>
</reference>
<dbReference type="PANTHER" id="PTHR48100:SF2">
    <property type="entry name" value="CONSERVED PROTEIN"/>
    <property type="match status" value="1"/>
</dbReference>
<dbReference type="EMBL" id="JABFDB010000045">
    <property type="protein sequence ID" value="NYZ24818.1"/>
    <property type="molecule type" value="Genomic_DNA"/>
</dbReference>
<dbReference type="PANTHER" id="PTHR48100">
    <property type="entry name" value="BROAD-SPECIFICITY PHOSPHATASE YOR283W-RELATED"/>
    <property type="match status" value="1"/>
</dbReference>
<name>A0ABX2TMS4_9PROT</name>
<proteinExistence type="predicted"/>
<protein>
    <submittedName>
        <fullName evidence="1">Histidine phosphatase family protein</fullName>
    </submittedName>
</protein>
<keyword evidence="2" id="KW-1185">Reference proteome</keyword>
<dbReference type="Pfam" id="PF00300">
    <property type="entry name" value="His_Phos_1"/>
    <property type="match status" value="1"/>
</dbReference>
<evidence type="ECO:0000313" key="1">
    <source>
        <dbReference type="EMBL" id="NYZ24818.1"/>
    </source>
</evidence>
<comment type="caution">
    <text evidence="1">The sequence shown here is derived from an EMBL/GenBank/DDBJ whole genome shotgun (WGS) entry which is preliminary data.</text>
</comment>
<evidence type="ECO:0000313" key="2">
    <source>
        <dbReference type="Proteomes" id="UP000584642"/>
    </source>
</evidence>
<dbReference type="InterPro" id="IPR029033">
    <property type="entry name" value="His_PPase_superfam"/>
</dbReference>
<dbReference type="SMART" id="SM00855">
    <property type="entry name" value="PGAM"/>
    <property type="match status" value="1"/>
</dbReference>
<organism evidence="1 2">
    <name type="scientific">Azospirillum oleiclasticum</name>
    <dbReference type="NCBI Taxonomy" id="2735135"/>
    <lineage>
        <taxon>Bacteria</taxon>
        <taxon>Pseudomonadati</taxon>
        <taxon>Pseudomonadota</taxon>
        <taxon>Alphaproteobacteria</taxon>
        <taxon>Rhodospirillales</taxon>
        <taxon>Azospirillaceae</taxon>
        <taxon>Azospirillum</taxon>
    </lineage>
</organism>
<gene>
    <name evidence="1" type="ORF">HND93_34375</name>
</gene>
<dbReference type="Proteomes" id="UP000584642">
    <property type="component" value="Unassembled WGS sequence"/>
</dbReference>
<accession>A0ABX2TMS4</accession>
<dbReference type="Gene3D" id="3.40.50.1240">
    <property type="entry name" value="Phosphoglycerate mutase-like"/>
    <property type="match status" value="1"/>
</dbReference>
<sequence length="207" mass="22041">MALFHLVRHADHGLIGRVLAGRMAGVGLDGDGPAQARRLARHFAGQGVDAVHASPLERTMQTARPIAAACGVPLHAAESLLELDFGKWTGRSFAELDGQPDWQRWNGARSQTRPPGGESMVAVQARTCGFINDLANAHPDGRFVLVSHADVIRAVLAYYLGAPIDLFLRVEVSPASVSVLSMDGWTPRLLGINHTVASDASNRSAAP</sequence>
<dbReference type="InterPro" id="IPR050275">
    <property type="entry name" value="PGM_Phosphatase"/>
</dbReference>
<dbReference type="InterPro" id="IPR013078">
    <property type="entry name" value="His_Pase_superF_clade-1"/>
</dbReference>
<dbReference type="CDD" id="cd07067">
    <property type="entry name" value="HP_PGM_like"/>
    <property type="match status" value="1"/>
</dbReference>
<dbReference type="RefSeq" id="WP_180286587.1">
    <property type="nucleotide sequence ID" value="NZ_JABFDB010000045.1"/>
</dbReference>